<dbReference type="Gene3D" id="3.40.50.150">
    <property type="entry name" value="Vaccinia Virus protein VP39"/>
    <property type="match status" value="1"/>
</dbReference>
<evidence type="ECO:0000313" key="2">
    <source>
        <dbReference type="Proteomes" id="UP001172083"/>
    </source>
</evidence>
<keyword evidence="1" id="KW-0489">Methyltransferase</keyword>
<dbReference type="InterPro" id="IPR029063">
    <property type="entry name" value="SAM-dependent_MTases_sf"/>
</dbReference>
<accession>A0ABT8L8G1</accession>
<keyword evidence="2" id="KW-1185">Reference proteome</keyword>
<comment type="caution">
    <text evidence="1">The sequence shown here is derived from an EMBL/GenBank/DDBJ whole genome shotgun (WGS) entry which is preliminary data.</text>
</comment>
<organism evidence="1 2">
    <name type="scientific">Agaribacillus aureus</name>
    <dbReference type="NCBI Taxonomy" id="3051825"/>
    <lineage>
        <taxon>Bacteria</taxon>
        <taxon>Pseudomonadati</taxon>
        <taxon>Bacteroidota</taxon>
        <taxon>Cytophagia</taxon>
        <taxon>Cytophagales</taxon>
        <taxon>Splendidivirgaceae</taxon>
        <taxon>Agaribacillus</taxon>
    </lineage>
</organism>
<dbReference type="CDD" id="cd02440">
    <property type="entry name" value="AdoMet_MTases"/>
    <property type="match status" value="1"/>
</dbReference>
<dbReference type="SUPFAM" id="SSF53335">
    <property type="entry name" value="S-adenosyl-L-methionine-dependent methyltransferases"/>
    <property type="match status" value="1"/>
</dbReference>
<dbReference type="GO" id="GO:0008168">
    <property type="term" value="F:methyltransferase activity"/>
    <property type="evidence" value="ECO:0007669"/>
    <property type="project" value="UniProtKB-KW"/>
</dbReference>
<name>A0ABT8L8G1_9BACT</name>
<protein>
    <submittedName>
        <fullName evidence="1">Class I SAM-dependent methyltransferase</fullName>
        <ecNumber evidence="1">2.1.1.-</ecNumber>
    </submittedName>
</protein>
<dbReference type="Proteomes" id="UP001172083">
    <property type="component" value="Unassembled WGS sequence"/>
</dbReference>
<gene>
    <name evidence="1" type="ORF">QQ020_18405</name>
</gene>
<dbReference type="Pfam" id="PF13578">
    <property type="entry name" value="Methyltransf_24"/>
    <property type="match status" value="1"/>
</dbReference>
<dbReference type="EMBL" id="JAUJEB010000004">
    <property type="protein sequence ID" value="MDN5214054.1"/>
    <property type="molecule type" value="Genomic_DNA"/>
</dbReference>
<keyword evidence="1" id="KW-0808">Transferase</keyword>
<sequence>MPFHHLFSYLEYKLNAVDSHSLHSPFVFNFYQNILKGKQNTEVFDEIESYRKALLRTNESIIINDYGAGSQVNKSGKRKISDLARSGLSSSKFSRMLFRLADFLGDGEIVELGTSFGINTLYLAKSNPRAHITTFEGCTESIKIARGLFDKAGQSNIKIIEGNIDLTLDAFTRETGRVNLVYFDANHQYDATLRYYHQLRPLAHADTIFVMDDIYWSKPMKKAWKELIALPEVTLSMDIFDAGLLFFNRDFCKEHFVLEF</sequence>
<evidence type="ECO:0000313" key="1">
    <source>
        <dbReference type="EMBL" id="MDN5214054.1"/>
    </source>
</evidence>
<dbReference type="GO" id="GO:0032259">
    <property type="term" value="P:methylation"/>
    <property type="evidence" value="ECO:0007669"/>
    <property type="project" value="UniProtKB-KW"/>
</dbReference>
<proteinExistence type="predicted"/>
<dbReference type="EC" id="2.1.1.-" evidence="1"/>
<reference evidence="1" key="1">
    <citation type="submission" date="2023-06" db="EMBL/GenBank/DDBJ databases">
        <title>Genomic of Agaribacillus aureum.</title>
        <authorList>
            <person name="Wang G."/>
        </authorList>
    </citation>
    <scope>NUCLEOTIDE SEQUENCE</scope>
    <source>
        <strain evidence="1">BMA12</strain>
    </source>
</reference>